<evidence type="ECO:0000313" key="1">
    <source>
        <dbReference type="EMBL" id="BAG50489.1"/>
    </source>
</evidence>
<dbReference type="RefSeq" id="WP_005489512.1">
    <property type="nucleotide sequence ID" value="NZ_CANUID010000009.1"/>
</dbReference>
<organism evidence="1">
    <name type="scientific">Vibrio parahaemolyticus</name>
    <dbReference type="NCBI Taxonomy" id="670"/>
    <lineage>
        <taxon>Bacteria</taxon>
        <taxon>Pseudomonadati</taxon>
        <taxon>Pseudomonadota</taxon>
        <taxon>Gammaproteobacteria</taxon>
        <taxon>Vibrionales</taxon>
        <taxon>Vibrionaceae</taxon>
        <taxon>Vibrio</taxon>
    </lineage>
</organism>
<sequence length="282" mass="33069">MYNIMFSIAVHEASDCVVDLIENVFKYNDNVAIVVHCKSGFDFNLDREHVFINPKSYNTGIFDQSLVVVHLSNLYFLETLNMKFKVFSILGSNEMFVKSGLFKYVSTENEHTVCPVNKLDIQTINAFGDKKFVALTEYLGLEIKKSQPEGCFYNESKVSNFFKSEIREYFYDLEKYFIPENRIRCFYRKNSSKLSRLMLKLKVNFRLSRFSYAGEEFFFPTIANSTISGINNSYCFINWEDSLNVTTSDIVNIRESSFDKYTVKRVNRKYNDPIRKFIRSLN</sequence>
<proteinExistence type="predicted"/>
<accession>B3IUU3</accession>
<dbReference type="EMBL" id="AB353134">
    <property type="protein sequence ID" value="BAG50489.1"/>
    <property type="molecule type" value="Genomic_DNA"/>
</dbReference>
<name>B3IUU3_VIBPH</name>
<dbReference type="PATRIC" id="fig|670.463.peg.4295"/>
<reference evidence="1" key="1">
    <citation type="journal article" date="2008" name="Microbiol. Immunol.">
        <title>Genetic analyses of the putative O and K antigen gene clusters of pandemic Vibrio parahaemolyticus.</title>
        <authorList>
            <person name="Okura M."/>
            <person name="Osawa R."/>
            <person name="Tokunaga A."/>
            <person name="Morita M."/>
            <person name="Arakawa E."/>
            <person name="Watanabe H."/>
        </authorList>
    </citation>
    <scope>NUCLEOTIDE SEQUENCE</scope>
    <source>
        <strain evidence="1">NIID 242-200</strain>
    </source>
</reference>
<protein>
    <submittedName>
        <fullName evidence="1">Uncharacterized protein</fullName>
    </submittedName>
</protein>
<dbReference type="AlphaFoldDB" id="B3IUU3"/>